<evidence type="ECO:0000256" key="4">
    <source>
        <dbReference type="ARBA" id="ARBA00022692"/>
    </source>
</evidence>
<dbReference type="Proteomes" id="UP001610063">
    <property type="component" value="Unassembled WGS sequence"/>
</dbReference>
<dbReference type="Pfam" id="PF07715">
    <property type="entry name" value="Plug"/>
    <property type="match status" value="1"/>
</dbReference>
<dbReference type="InterPro" id="IPR036942">
    <property type="entry name" value="Beta-barrel_TonB_sf"/>
</dbReference>
<keyword evidence="3" id="KW-1134">Transmembrane beta strand</keyword>
<gene>
    <name evidence="10" type="ORF">ACHKAR_06355</name>
</gene>
<keyword evidence="7" id="KW-0998">Cell outer membrane</keyword>
<keyword evidence="2" id="KW-0813">Transport</keyword>
<evidence type="ECO:0000256" key="3">
    <source>
        <dbReference type="ARBA" id="ARBA00022452"/>
    </source>
</evidence>
<evidence type="ECO:0000256" key="5">
    <source>
        <dbReference type="ARBA" id="ARBA00022729"/>
    </source>
</evidence>
<dbReference type="SUPFAM" id="SSF56935">
    <property type="entry name" value="Porins"/>
    <property type="match status" value="1"/>
</dbReference>
<keyword evidence="6" id="KW-0472">Membrane</keyword>
<dbReference type="SUPFAM" id="SSF49464">
    <property type="entry name" value="Carboxypeptidase regulatory domain-like"/>
    <property type="match status" value="1"/>
</dbReference>
<evidence type="ECO:0000256" key="6">
    <source>
        <dbReference type="ARBA" id="ARBA00023136"/>
    </source>
</evidence>
<name>A0ABW7N661_9BACT</name>
<dbReference type="PANTHER" id="PTHR30069:SF29">
    <property type="entry name" value="HEMOGLOBIN AND HEMOGLOBIN-HAPTOGLOBIN-BINDING PROTEIN 1-RELATED"/>
    <property type="match status" value="1"/>
</dbReference>
<reference evidence="10 11" key="1">
    <citation type="journal article" date="2013" name="Int. J. Syst. Evol. Microbiol.">
        <title>Marinoscillum luteum sp. nov., isolated from marine sediment.</title>
        <authorList>
            <person name="Cha I.T."/>
            <person name="Park S.J."/>
            <person name="Kim S.J."/>
            <person name="Kim J.G."/>
            <person name="Jung M.Y."/>
            <person name="Shin K.S."/>
            <person name="Kwon K.K."/>
            <person name="Yang S.H."/>
            <person name="Seo Y.S."/>
            <person name="Rhee S.K."/>
        </authorList>
    </citation>
    <scope>NUCLEOTIDE SEQUENCE [LARGE SCALE GENOMIC DNA]</scope>
    <source>
        <strain evidence="10 11">KCTC 23939</strain>
    </source>
</reference>
<dbReference type="InterPro" id="IPR008969">
    <property type="entry name" value="CarboxyPept-like_regulatory"/>
</dbReference>
<dbReference type="Gene3D" id="3.55.50.30">
    <property type="match status" value="1"/>
</dbReference>
<dbReference type="InterPro" id="IPR039426">
    <property type="entry name" value="TonB-dep_rcpt-like"/>
</dbReference>
<dbReference type="Gene3D" id="2.40.170.20">
    <property type="entry name" value="TonB-dependent receptor, beta-barrel domain"/>
    <property type="match status" value="1"/>
</dbReference>
<dbReference type="PANTHER" id="PTHR30069">
    <property type="entry name" value="TONB-DEPENDENT OUTER MEMBRANE RECEPTOR"/>
    <property type="match status" value="1"/>
</dbReference>
<dbReference type="InterPro" id="IPR037066">
    <property type="entry name" value="Plug_dom_sf"/>
</dbReference>
<evidence type="ECO:0000313" key="11">
    <source>
        <dbReference type="Proteomes" id="UP001610063"/>
    </source>
</evidence>
<dbReference type="InterPro" id="IPR012910">
    <property type="entry name" value="Plug_dom"/>
</dbReference>
<evidence type="ECO:0000256" key="7">
    <source>
        <dbReference type="ARBA" id="ARBA00023237"/>
    </source>
</evidence>
<dbReference type="Pfam" id="PF13715">
    <property type="entry name" value="CarbopepD_reg_2"/>
    <property type="match status" value="1"/>
</dbReference>
<evidence type="ECO:0000256" key="2">
    <source>
        <dbReference type="ARBA" id="ARBA00022448"/>
    </source>
</evidence>
<comment type="caution">
    <text evidence="10">The sequence shown here is derived from an EMBL/GenBank/DDBJ whole genome shotgun (WGS) entry which is preliminary data.</text>
</comment>
<comment type="subcellular location">
    <subcellularLocation>
        <location evidence="1">Cell outer membrane</location>
        <topology evidence="1">Multi-pass membrane protein</topology>
    </subcellularLocation>
</comment>
<feature type="signal peptide" evidence="8">
    <location>
        <begin position="1"/>
        <end position="19"/>
    </location>
</feature>
<dbReference type="Gene3D" id="2.60.40.1120">
    <property type="entry name" value="Carboxypeptidase-like, regulatory domain"/>
    <property type="match status" value="1"/>
</dbReference>
<protein>
    <submittedName>
        <fullName evidence="10">Carboxypeptidase-like regulatory domain-containing protein</fullName>
    </submittedName>
</protein>
<organism evidence="10 11">
    <name type="scientific">Marinoscillum luteum</name>
    <dbReference type="NCBI Taxonomy" id="861051"/>
    <lineage>
        <taxon>Bacteria</taxon>
        <taxon>Pseudomonadati</taxon>
        <taxon>Bacteroidota</taxon>
        <taxon>Cytophagia</taxon>
        <taxon>Cytophagales</taxon>
        <taxon>Reichenbachiellaceae</taxon>
        <taxon>Marinoscillum</taxon>
    </lineage>
</organism>
<evidence type="ECO:0000256" key="1">
    <source>
        <dbReference type="ARBA" id="ARBA00004571"/>
    </source>
</evidence>
<feature type="chain" id="PRO_5045852563" evidence="8">
    <location>
        <begin position="20"/>
        <end position="926"/>
    </location>
</feature>
<evidence type="ECO:0000256" key="8">
    <source>
        <dbReference type="SAM" id="SignalP"/>
    </source>
</evidence>
<dbReference type="EMBL" id="JBIPKE010000014">
    <property type="protein sequence ID" value="MFH6983051.1"/>
    <property type="molecule type" value="Genomic_DNA"/>
</dbReference>
<dbReference type="RefSeq" id="WP_395416637.1">
    <property type="nucleotide sequence ID" value="NZ_JBIPKE010000014.1"/>
</dbReference>
<proteinExistence type="predicted"/>
<keyword evidence="5 8" id="KW-0732">Signal</keyword>
<keyword evidence="11" id="KW-1185">Reference proteome</keyword>
<feature type="domain" description="TonB-dependent receptor plug" evidence="9">
    <location>
        <begin position="283"/>
        <end position="356"/>
    </location>
</feature>
<sequence>MKFSTILTGIMFTMASWQALSQATGPVVTGDYSDRPLQEVFEDVEQQSGLQFFYHQPWVDSVKVTAVFRQTPISTALATMLEGSTLSFHQIDGRIIITNNAVVINQPTILQSFSQSSEVSGGIAKGLVFAREYQDQTDDQSDLENYVFEIGNRNSMKTNGSSTIAGYVKSAENGEPVVGALVYLPEPFTATSSDESGFYSLTLPNGKHKIMIQYVGMKTTQRNVVLFSSGKLNIDMDVDVIALQEVTIESDRDINVKSVQMGVNKINIEEVKTVPIVLGENDILKIATTKAGVQTVGEGASGFNVRGGKADQNLILINDAPVYNASHFFGFFSVFNSDAIENMELYKSGIPSKFGGRLSSVFDIQAKSASKTEFKGQGGISPITSKMTLEIPLIKDKTSLLLGGRTTYSNWVLSKVKSAGFNENRVSFYDLITQVDHQIDDKNDLRISAYVSHDKFRLSSDTLFSFSNFSFDNINGSARWTHKFTNNLEGAFSAIYSDYHYDLQYDESAPNAFTQNFGINEATAKADFDYYMEENRKITFGASVKRYDVNPGQKIPLGQESLIQGQEVARERGIESAIHLASEIEINDFSIYGGIRYVMFNAVGPQKVYTYESGLPKNSDTEIDSAQYGPGEIIKTYHGPEWRFSGRYTLNNVSSLKLSLSRTRQYIHSLSNSASLSPTDTWRLSSEHIAPQTADQVALGYYRNMFRNRVEISIEGYYRLLQNLVDFKTGSTYLLNQKIEREVLQGPGKSYGIEFSLTKSGRLNGWLNYAYARTFIKLDGNFQEEIVNDGKFFPTGYDKPHTINLVANYKLTRRFSFSLNTTYNTGRPVTFPVAAFDFKGSQNIHFSDRNAFRIPDYFRIDLGINLEGNHKIQKLSHSFWSLSIYNLTGRDNPFSVFFDVKNGQIQGSQLIVFGNPIPTLSYNFKF</sequence>
<evidence type="ECO:0000313" key="10">
    <source>
        <dbReference type="EMBL" id="MFH6983051.1"/>
    </source>
</evidence>
<dbReference type="Gene3D" id="2.170.130.10">
    <property type="entry name" value="TonB-dependent receptor, plug domain"/>
    <property type="match status" value="1"/>
</dbReference>
<evidence type="ECO:0000259" key="9">
    <source>
        <dbReference type="Pfam" id="PF07715"/>
    </source>
</evidence>
<keyword evidence="4" id="KW-0812">Transmembrane</keyword>
<accession>A0ABW7N661</accession>